<comment type="caution">
    <text evidence="1">The sequence shown here is derived from an EMBL/GenBank/DDBJ whole genome shotgun (WGS) entry which is preliminary data.</text>
</comment>
<gene>
    <name evidence="1" type="ORF">B1207_10200</name>
</gene>
<organism evidence="1 2">
    <name type="scientific">Legionella quinlivanii</name>
    <dbReference type="NCBI Taxonomy" id="45073"/>
    <lineage>
        <taxon>Bacteria</taxon>
        <taxon>Pseudomonadati</taxon>
        <taxon>Pseudomonadota</taxon>
        <taxon>Gammaproteobacteria</taxon>
        <taxon>Legionellales</taxon>
        <taxon>Legionellaceae</taxon>
        <taxon>Legionella</taxon>
    </lineage>
</organism>
<dbReference type="EMBL" id="MVJN01000007">
    <property type="protein sequence ID" value="RAP35942.1"/>
    <property type="molecule type" value="Genomic_DNA"/>
</dbReference>
<dbReference type="RefSeq" id="WP_112219871.1">
    <property type="nucleotide sequence ID" value="NZ_MVJN01000007.1"/>
</dbReference>
<dbReference type="Proteomes" id="UP000249458">
    <property type="component" value="Unassembled WGS sequence"/>
</dbReference>
<dbReference type="AlphaFoldDB" id="A0A364LHV8"/>
<sequence>MSQFVGERQFNIFKKQLFYGKHNGLEGCSFSHCKILENIFSAQLVSSGDDLKSILLNTWSFTVFYELNFHELLVT</sequence>
<name>A0A364LHV8_9GAMM</name>
<evidence type="ECO:0000313" key="2">
    <source>
        <dbReference type="Proteomes" id="UP000249458"/>
    </source>
</evidence>
<reference evidence="1 2" key="1">
    <citation type="submission" date="2017-02" db="EMBL/GenBank/DDBJ databases">
        <title>Legionella quilivanii strain from human: case report and whole genome sequencing analysis.</title>
        <authorList>
            <person name="Lalancette C."/>
            <person name="Leduc J.-M."/>
            <person name="Levesque S."/>
            <person name="Fournier E."/>
            <person name="Saoud J."/>
            <person name="Faucher S.P."/>
            <person name="Bernard K."/>
            <person name="Martineau C."/>
            <person name="Longtin J."/>
        </authorList>
    </citation>
    <scope>NUCLEOTIDE SEQUENCE [LARGE SCALE GENOMIC DNA]</scope>
    <source>
        <strain evidence="1 2">ID143958</strain>
    </source>
</reference>
<proteinExistence type="predicted"/>
<protein>
    <submittedName>
        <fullName evidence="1">Uncharacterized protein</fullName>
    </submittedName>
</protein>
<accession>A0A364LHV8</accession>
<evidence type="ECO:0000313" key="1">
    <source>
        <dbReference type="EMBL" id="RAP35942.1"/>
    </source>
</evidence>